<reference evidence="2" key="1">
    <citation type="submission" date="2016-06" db="EMBL/GenBank/DDBJ databases">
        <authorList>
            <person name="Cuomo C."/>
            <person name="Litvintseva A."/>
            <person name="Heitman J."/>
            <person name="Chen Y."/>
            <person name="Sun S."/>
            <person name="Springer D."/>
            <person name="Dromer F."/>
            <person name="Young S."/>
            <person name="Zeng Q."/>
            <person name="Chapman S."/>
            <person name="Gujja S."/>
            <person name="Saif S."/>
            <person name="Birren B."/>
        </authorList>
    </citation>
    <scope>NUCLEOTIDE SEQUENCE</scope>
    <source>
        <strain evidence="2">CBS 7841</strain>
    </source>
</reference>
<keyword evidence="3" id="KW-1185">Reference proteome</keyword>
<dbReference type="KEGG" id="cdep:91089772"/>
<feature type="compositionally biased region" description="Low complexity" evidence="1">
    <location>
        <begin position="109"/>
        <end position="119"/>
    </location>
</feature>
<feature type="region of interest" description="Disordered" evidence="1">
    <location>
        <begin position="185"/>
        <end position="253"/>
    </location>
</feature>
<organism evidence="2 3">
    <name type="scientific">Cryptococcus depauperatus CBS 7841</name>
    <dbReference type="NCBI Taxonomy" id="1295531"/>
    <lineage>
        <taxon>Eukaryota</taxon>
        <taxon>Fungi</taxon>
        <taxon>Dikarya</taxon>
        <taxon>Basidiomycota</taxon>
        <taxon>Agaricomycotina</taxon>
        <taxon>Tremellomycetes</taxon>
        <taxon>Tremellales</taxon>
        <taxon>Cryptococcaceae</taxon>
        <taxon>Cryptococcus</taxon>
    </lineage>
</organism>
<feature type="region of interest" description="Disordered" evidence="1">
    <location>
        <begin position="374"/>
        <end position="450"/>
    </location>
</feature>
<evidence type="ECO:0000256" key="1">
    <source>
        <dbReference type="SAM" id="MobiDB-lite"/>
    </source>
</evidence>
<protein>
    <submittedName>
        <fullName evidence="2">Uncharacterized protein</fullName>
    </submittedName>
</protein>
<feature type="compositionally biased region" description="Basic and acidic residues" evidence="1">
    <location>
        <begin position="194"/>
        <end position="222"/>
    </location>
</feature>
<feature type="region of interest" description="Disordered" evidence="1">
    <location>
        <begin position="633"/>
        <end position="668"/>
    </location>
</feature>
<dbReference type="EMBL" id="CP143790">
    <property type="protein sequence ID" value="WVN90327.1"/>
    <property type="molecule type" value="Genomic_DNA"/>
</dbReference>
<evidence type="ECO:0000313" key="2">
    <source>
        <dbReference type="EMBL" id="WVN90327.1"/>
    </source>
</evidence>
<feature type="compositionally biased region" description="Low complexity" evidence="1">
    <location>
        <begin position="402"/>
        <end position="413"/>
    </location>
</feature>
<dbReference type="GeneID" id="91089772"/>
<dbReference type="AlphaFoldDB" id="A0AAJ8JXR8"/>
<reference evidence="2" key="3">
    <citation type="submission" date="2024-01" db="EMBL/GenBank/DDBJ databases">
        <authorList>
            <person name="Coelho M.A."/>
            <person name="David-Palma M."/>
            <person name="Shea T."/>
            <person name="Sun S."/>
            <person name="Cuomo C.A."/>
            <person name="Heitman J."/>
        </authorList>
    </citation>
    <scope>NUCLEOTIDE SEQUENCE</scope>
    <source>
        <strain evidence="2">CBS 7841</strain>
    </source>
</reference>
<feature type="compositionally biased region" description="Polar residues" evidence="1">
    <location>
        <begin position="654"/>
        <end position="668"/>
    </location>
</feature>
<proteinExistence type="predicted"/>
<accession>A0AAJ8JXR8</accession>
<feature type="compositionally biased region" description="Basic and acidic residues" evidence="1">
    <location>
        <begin position="416"/>
        <end position="428"/>
    </location>
</feature>
<evidence type="ECO:0000313" key="3">
    <source>
        <dbReference type="Proteomes" id="UP000094043"/>
    </source>
</evidence>
<reference evidence="2" key="2">
    <citation type="journal article" date="2022" name="Elife">
        <title>Obligate sexual reproduction of a homothallic fungus closely related to the Cryptococcus pathogenic species complex.</title>
        <authorList>
            <person name="Passer A.R."/>
            <person name="Clancey S.A."/>
            <person name="Shea T."/>
            <person name="David-Palma M."/>
            <person name="Averette A.F."/>
            <person name="Boekhout T."/>
            <person name="Porcel B.M."/>
            <person name="Nowrousian M."/>
            <person name="Cuomo C.A."/>
            <person name="Sun S."/>
            <person name="Heitman J."/>
            <person name="Coelho M.A."/>
        </authorList>
    </citation>
    <scope>NUCLEOTIDE SEQUENCE</scope>
    <source>
        <strain evidence="2">CBS 7841</strain>
    </source>
</reference>
<sequence>MTFVPAFGTRIKISKVSATRSFSGRRILPGRRSANGSQALAGGGLPYGRTMVLAEQYHSGTNSSMLAHTTPREGSNCLSEIYVQPPPHTHQRLGPTSFAHVPHQQLAQSDSSESSHLPSLQVTHPTPTKGRKFKRTDTEVSTSSEGMYVDSLNWQTPLLPTPAPGSCGSLEVTVEPLGACANRKTRLRSSENTADIKKEKSESERQTELLAEKQARTREKGRERQRRKRERDRKAKEVAAALKSRNAPTHLSSNPSINALSITVPSPASTYSSLATGSYMSISPTHPLALSTGSTSMSGESSPNTNFSPAVSTPATALSLEGLKSNYWNEGLIIRPDLSNKPIRPIRVTRASSGSIPSLKKGLNISVATSLPVRSTSDSKLESTPPFKRRKSEPESEPSRIVNESSVSSESNSKGQKMDRPRPTRTKSDGFILIDDASKARSKSSTPPMSILPEEYQRQIESARPASQPETVSLAPSASTDAYYFALTVILSMNRNEDQEVKLMKERLGLSGAEMQSMKEGLAAFYDQWAIEKSISKTSVDLGTVNATLTHQDNSASTPYSPPRNCGTFQKSFFTPSSSTATHYDTRSPSTMPMTFSFVRQAGESPLAAQSHGRQRSLSAISVTNRANMLRWQPETPTESGPSGLINTKDENGSPITSIIHTPSAGQSTFPMLESMGPFRTHWRSITDPTGDRTCSALNQGQRGMPNESWANNNLGELDSPLSVIGQLDRSEMMPPPSSAPHQGGIQLITNLGPTTEQPPIRDSRLLSQSRVFTSHHLRTSSGPGSVGFENTQRMPFAPTTPLNSEGPSQTDLESGGEYMQGSLYYHRMFGTLPPGVADGQKGHSQMSIQAPMSMQGHEAHHQQTPMQYTLGFQLKPSQPQLLQPCFGQSDNQ</sequence>
<name>A0AAJ8JXR8_9TREE</name>
<feature type="region of interest" description="Disordered" evidence="1">
    <location>
        <begin position="103"/>
        <end position="142"/>
    </location>
</feature>
<gene>
    <name evidence="2" type="ORF">L203_105563</name>
</gene>
<dbReference type="Proteomes" id="UP000094043">
    <property type="component" value="Chromosome 7"/>
</dbReference>
<dbReference type="RefSeq" id="XP_066071027.1">
    <property type="nucleotide sequence ID" value="XM_066214930.1"/>
</dbReference>